<comment type="caution">
    <text evidence="1">The sequence shown here is derived from an EMBL/GenBank/DDBJ whole genome shotgun (WGS) entry which is preliminary data.</text>
</comment>
<evidence type="ECO:0000313" key="2">
    <source>
        <dbReference type="Proteomes" id="UP000624419"/>
    </source>
</evidence>
<keyword evidence="2" id="KW-1185">Reference proteome</keyword>
<sequence length="87" mass="9851">MKQSTLKHISFESKSLLEVLRGEPGNYGVFLPVADDDGSYRQSIKKFSSQIKSRSTKLKVKCSIETFYIITNGEIPKVIKVVKVTRQ</sequence>
<dbReference type="Proteomes" id="UP000624419">
    <property type="component" value="Unassembled WGS sequence"/>
</dbReference>
<accession>A0ABR8LS41</accession>
<dbReference type="RefSeq" id="WP_191026346.1">
    <property type="nucleotide sequence ID" value="NZ_JABBXD010000011.1"/>
</dbReference>
<protein>
    <submittedName>
        <fullName evidence="1">Uncharacterized protein</fullName>
    </submittedName>
</protein>
<organism evidence="1 2">
    <name type="scientific">Salinimonas profundi</name>
    <dbReference type="NCBI Taxonomy" id="2729140"/>
    <lineage>
        <taxon>Bacteria</taxon>
        <taxon>Pseudomonadati</taxon>
        <taxon>Pseudomonadota</taxon>
        <taxon>Gammaproteobacteria</taxon>
        <taxon>Alteromonadales</taxon>
        <taxon>Alteromonadaceae</taxon>
        <taxon>Alteromonas/Salinimonas group</taxon>
        <taxon>Salinimonas</taxon>
    </lineage>
</organism>
<gene>
    <name evidence="1" type="ORF">HHX48_16020</name>
</gene>
<name>A0ABR8LS41_9ALTE</name>
<dbReference type="EMBL" id="JABBXD010000011">
    <property type="protein sequence ID" value="MBD3587247.1"/>
    <property type="molecule type" value="Genomic_DNA"/>
</dbReference>
<proteinExistence type="predicted"/>
<evidence type="ECO:0000313" key="1">
    <source>
        <dbReference type="EMBL" id="MBD3587247.1"/>
    </source>
</evidence>
<reference evidence="1 2" key="1">
    <citation type="submission" date="2020-04" db="EMBL/GenBank/DDBJ databases">
        <title>Salinimonas sp. HHU 13199.</title>
        <authorList>
            <person name="Cui X."/>
            <person name="Zhang D."/>
        </authorList>
    </citation>
    <scope>NUCLEOTIDE SEQUENCE [LARGE SCALE GENOMIC DNA]</scope>
    <source>
        <strain evidence="1 2">HHU 13199</strain>
    </source>
</reference>